<dbReference type="PANTHER" id="PTHR37171:SF1">
    <property type="entry name" value="SERINE_THREONINE-PROTEIN KINASE YRZF-RELATED"/>
    <property type="match status" value="1"/>
</dbReference>
<dbReference type="AlphaFoldDB" id="A0A9N8V9H8"/>
<comment type="caution">
    <text evidence="1">The sequence shown here is derived from an EMBL/GenBank/DDBJ whole genome shotgun (WGS) entry which is preliminary data.</text>
</comment>
<evidence type="ECO:0000313" key="2">
    <source>
        <dbReference type="Proteomes" id="UP000789508"/>
    </source>
</evidence>
<proteinExistence type="predicted"/>
<dbReference type="OrthoDB" id="10020333at2759"/>
<accession>A0A9N8V9H8</accession>
<gene>
    <name evidence="1" type="ORF">ALEPTO_LOCUS437</name>
</gene>
<organism evidence="1 2">
    <name type="scientific">Ambispora leptoticha</name>
    <dbReference type="NCBI Taxonomy" id="144679"/>
    <lineage>
        <taxon>Eukaryota</taxon>
        <taxon>Fungi</taxon>
        <taxon>Fungi incertae sedis</taxon>
        <taxon>Mucoromycota</taxon>
        <taxon>Glomeromycotina</taxon>
        <taxon>Glomeromycetes</taxon>
        <taxon>Archaeosporales</taxon>
        <taxon>Ambisporaceae</taxon>
        <taxon>Ambispora</taxon>
    </lineage>
</organism>
<protein>
    <submittedName>
        <fullName evidence="1">1678_t:CDS:1</fullName>
    </submittedName>
</protein>
<sequence length="467" mass="53341">MGKEASHFSLYLIDMTNMTFTEKSLLERILPEIQYNSSSTYDAHNIGHYIKPNFIHLWTDFYSEINLDNTNSIYSSPDPPNSSVNDKHDLDFIFKTQILDVIKSLSRWDDLKLECVRENVSLLSSGLLASSTPASSDDEPLYSNTGTVDWHLCNSDGAVLLPIALRSKWVISEESPSDITYLREHVIQLFDYMLQNGLQFGILSTYECTWFLKRPKDVPLELYVSECFKRTNVNPTVLQAYNLMVHMATNDPISPRWSQISIELNTCQSPHSHIQTSSTVSGVPRLNPEITLIWSNIHWLSDMGSSRHVFHIFYNEKHLVLKCQYESYEQGASVLKNEVRAYKALQELQGCFIPPLILYGTTFDVPGNAIYYLCTNYIWPAPNARLSKRHKENAITAVKAIHRLKVLHNNIRLESFILGADADKGERLYVIDFRYAKIGTRGGDEITDFMREAEINMVAALFDSLDA</sequence>
<reference evidence="1" key="1">
    <citation type="submission" date="2021-06" db="EMBL/GenBank/DDBJ databases">
        <authorList>
            <person name="Kallberg Y."/>
            <person name="Tangrot J."/>
            <person name="Rosling A."/>
        </authorList>
    </citation>
    <scope>NUCLEOTIDE SEQUENCE</scope>
    <source>
        <strain evidence="1">FL130A</strain>
    </source>
</reference>
<name>A0A9N8V9H8_9GLOM</name>
<dbReference type="PANTHER" id="PTHR37171">
    <property type="entry name" value="SERINE/THREONINE-PROTEIN KINASE YRZF-RELATED"/>
    <property type="match status" value="1"/>
</dbReference>
<dbReference type="SUPFAM" id="SSF56112">
    <property type="entry name" value="Protein kinase-like (PK-like)"/>
    <property type="match status" value="1"/>
</dbReference>
<evidence type="ECO:0000313" key="1">
    <source>
        <dbReference type="EMBL" id="CAG8442622.1"/>
    </source>
</evidence>
<dbReference type="Proteomes" id="UP000789508">
    <property type="component" value="Unassembled WGS sequence"/>
</dbReference>
<keyword evidence="2" id="KW-1185">Reference proteome</keyword>
<dbReference type="EMBL" id="CAJVPS010000025">
    <property type="protein sequence ID" value="CAG8442622.1"/>
    <property type="molecule type" value="Genomic_DNA"/>
</dbReference>
<dbReference type="InterPro" id="IPR052396">
    <property type="entry name" value="Meiotic_Drive_Suppr_Kinase"/>
</dbReference>
<dbReference type="InterPro" id="IPR011009">
    <property type="entry name" value="Kinase-like_dom_sf"/>
</dbReference>